<gene>
    <name evidence="1" type="ORF">OB144RH_08340</name>
</gene>
<evidence type="ECO:0000313" key="2">
    <source>
        <dbReference type="Proteomes" id="UP001642485"/>
    </source>
</evidence>
<evidence type="ECO:0000313" key="1">
    <source>
        <dbReference type="EMBL" id="CAK9121779.1"/>
    </source>
</evidence>
<dbReference type="Proteomes" id="UP001642485">
    <property type="component" value="Plasmid 2"/>
</dbReference>
<geneLocation type="plasmid" evidence="1 2">
    <name>2</name>
</geneLocation>
<dbReference type="EMBL" id="OZ018777">
    <property type="protein sequence ID" value="CAK9121779.1"/>
    <property type="molecule type" value="Genomic_DNA"/>
</dbReference>
<organism evidence="1 2">
    <name type="scientific">Rickettsia helvetica</name>
    <dbReference type="NCBI Taxonomy" id="35789"/>
    <lineage>
        <taxon>Bacteria</taxon>
        <taxon>Pseudomonadati</taxon>
        <taxon>Pseudomonadota</taxon>
        <taxon>Alphaproteobacteria</taxon>
        <taxon>Rickettsiales</taxon>
        <taxon>Rickettsiaceae</taxon>
        <taxon>Rickettsieae</taxon>
        <taxon>Rickettsia</taxon>
        <taxon>spotted fever group</taxon>
    </lineage>
</organism>
<keyword evidence="2" id="KW-1185">Reference proteome</keyword>
<dbReference type="RefSeq" id="WP_010424141.1">
    <property type="nucleotide sequence ID" value="NZ_OY974081.1"/>
</dbReference>
<protein>
    <submittedName>
        <fullName evidence="1">Uncharacterized protein</fullName>
    </submittedName>
</protein>
<proteinExistence type="predicted"/>
<reference evidence="1 2" key="1">
    <citation type="submission" date="2024-02" db="EMBL/GenBank/DDBJ databases">
        <authorList>
            <person name="Nijsse B."/>
            <person name="Sprong H."/>
        </authorList>
    </citation>
    <scope>NUCLEOTIDE SEQUENCE [LARGE SCALE GENOMIC DNA]</scope>
    <source>
        <strain evidence="1">OB144</strain>
        <plasmid evidence="1 2">2</plasmid>
    </source>
</reference>
<keyword evidence="1" id="KW-0614">Plasmid</keyword>
<sequence length="48" mass="5401">MSLVNSYIAGIDNYNWDNKELIELKRCGLAEGQKVLSDLKQEEQVTSG</sequence>
<name>A0ABP0T6L8_RICHE</name>
<accession>A0ABP0T6L8</accession>